<sequence length="71" mass="8548">MPNRVYLYKMWNITCPIPPCMSRKLSRVLYPTFFYIYKYVHISSPLCKLLIALGSVLRIRARFSCRILRYL</sequence>
<keyword evidence="1" id="KW-0812">Transmembrane</keyword>
<evidence type="ECO:0000313" key="2">
    <source>
        <dbReference type="EMBL" id="KAF9466336.1"/>
    </source>
</evidence>
<evidence type="ECO:0000256" key="1">
    <source>
        <dbReference type="SAM" id="Phobius"/>
    </source>
</evidence>
<keyword evidence="3" id="KW-1185">Reference proteome</keyword>
<gene>
    <name evidence="2" type="ORF">BDZ94DRAFT_1251689</name>
</gene>
<accession>A0A9P5YEF4</accession>
<dbReference type="Proteomes" id="UP000807353">
    <property type="component" value="Unassembled WGS sequence"/>
</dbReference>
<proteinExistence type="predicted"/>
<reference evidence="2" key="1">
    <citation type="submission" date="2020-11" db="EMBL/GenBank/DDBJ databases">
        <authorList>
            <consortium name="DOE Joint Genome Institute"/>
            <person name="Ahrendt S."/>
            <person name="Riley R."/>
            <person name="Andreopoulos W."/>
            <person name="Labutti K."/>
            <person name="Pangilinan J."/>
            <person name="Ruiz-Duenas F.J."/>
            <person name="Barrasa J.M."/>
            <person name="Sanchez-Garcia M."/>
            <person name="Camarero S."/>
            <person name="Miyauchi S."/>
            <person name="Serrano A."/>
            <person name="Linde D."/>
            <person name="Babiker R."/>
            <person name="Drula E."/>
            <person name="Ayuso-Fernandez I."/>
            <person name="Pacheco R."/>
            <person name="Padilla G."/>
            <person name="Ferreira P."/>
            <person name="Barriuso J."/>
            <person name="Kellner H."/>
            <person name="Castanera R."/>
            <person name="Alfaro M."/>
            <person name="Ramirez L."/>
            <person name="Pisabarro A.G."/>
            <person name="Kuo A."/>
            <person name="Tritt A."/>
            <person name="Lipzen A."/>
            <person name="He G."/>
            <person name="Yan M."/>
            <person name="Ng V."/>
            <person name="Cullen D."/>
            <person name="Martin F."/>
            <person name="Rosso M.-N."/>
            <person name="Henrissat B."/>
            <person name="Hibbett D."/>
            <person name="Martinez A.T."/>
            <person name="Grigoriev I.V."/>
        </authorList>
    </citation>
    <scope>NUCLEOTIDE SEQUENCE</scope>
    <source>
        <strain evidence="2">CBS 247.69</strain>
    </source>
</reference>
<feature type="transmembrane region" description="Helical" evidence="1">
    <location>
        <begin position="39"/>
        <end position="59"/>
    </location>
</feature>
<name>A0A9P5YEF4_9AGAR</name>
<keyword evidence="1" id="KW-0472">Membrane</keyword>
<protein>
    <submittedName>
        <fullName evidence="2">Uncharacterized protein</fullName>
    </submittedName>
</protein>
<keyword evidence="1" id="KW-1133">Transmembrane helix</keyword>
<dbReference type="EMBL" id="MU150242">
    <property type="protein sequence ID" value="KAF9466336.1"/>
    <property type="molecule type" value="Genomic_DNA"/>
</dbReference>
<comment type="caution">
    <text evidence="2">The sequence shown here is derived from an EMBL/GenBank/DDBJ whole genome shotgun (WGS) entry which is preliminary data.</text>
</comment>
<organism evidence="2 3">
    <name type="scientific">Collybia nuda</name>
    <dbReference type="NCBI Taxonomy" id="64659"/>
    <lineage>
        <taxon>Eukaryota</taxon>
        <taxon>Fungi</taxon>
        <taxon>Dikarya</taxon>
        <taxon>Basidiomycota</taxon>
        <taxon>Agaricomycotina</taxon>
        <taxon>Agaricomycetes</taxon>
        <taxon>Agaricomycetidae</taxon>
        <taxon>Agaricales</taxon>
        <taxon>Tricholomatineae</taxon>
        <taxon>Clitocybaceae</taxon>
        <taxon>Collybia</taxon>
    </lineage>
</organism>
<dbReference type="AlphaFoldDB" id="A0A9P5YEF4"/>
<evidence type="ECO:0000313" key="3">
    <source>
        <dbReference type="Proteomes" id="UP000807353"/>
    </source>
</evidence>